<evidence type="ECO:0000256" key="1">
    <source>
        <dbReference type="SAM" id="MobiDB-lite"/>
    </source>
</evidence>
<feature type="region of interest" description="Disordered" evidence="1">
    <location>
        <begin position="118"/>
        <end position="140"/>
    </location>
</feature>
<accession>A0ABQ5D2A0</accession>
<name>A0ABQ5D2A0_9ASTR</name>
<keyword evidence="3" id="KW-1185">Reference proteome</keyword>
<reference evidence="2" key="2">
    <citation type="submission" date="2022-01" db="EMBL/GenBank/DDBJ databases">
        <authorList>
            <person name="Yamashiro T."/>
            <person name="Shiraishi A."/>
            <person name="Satake H."/>
            <person name="Nakayama K."/>
        </authorList>
    </citation>
    <scope>NUCLEOTIDE SEQUENCE</scope>
</reference>
<protein>
    <submittedName>
        <fullName evidence="2">Uncharacterized protein</fullName>
    </submittedName>
</protein>
<organism evidence="2 3">
    <name type="scientific">Tanacetum coccineum</name>
    <dbReference type="NCBI Taxonomy" id="301880"/>
    <lineage>
        <taxon>Eukaryota</taxon>
        <taxon>Viridiplantae</taxon>
        <taxon>Streptophyta</taxon>
        <taxon>Embryophyta</taxon>
        <taxon>Tracheophyta</taxon>
        <taxon>Spermatophyta</taxon>
        <taxon>Magnoliopsida</taxon>
        <taxon>eudicotyledons</taxon>
        <taxon>Gunneridae</taxon>
        <taxon>Pentapetalae</taxon>
        <taxon>asterids</taxon>
        <taxon>campanulids</taxon>
        <taxon>Asterales</taxon>
        <taxon>Asteraceae</taxon>
        <taxon>Asteroideae</taxon>
        <taxon>Anthemideae</taxon>
        <taxon>Anthemidinae</taxon>
        <taxon>Tanacetum</taxon>
    </lineage>
</organism>
<dbReference type="Proteomes" id="UP001151760">
    <property type="component" value="Unassembled WGS sequence"/>
</dbReference>
<comment type="caution">
    <text evidence="2">The sequence shown here is derived from an EMBL/GenBank/DDBJ whole genome shotgun (WGS) entry which is preliminary data.</text>
</comment>
<reference evidence="2" key="1">
    <citation type="journal article" date="2022" name="Int. J. Mol. Sci.">
        <title>Draft Genome of Tanacetum Coccineum: Genomic Comparison of Closely Related Tanacetum-Family Plants.</title>
        <authorList>
            <person name="Yamashiro T."/>
            <person name="Shiraishi A."/>
            <person name="Nakayama K."/>
            <person name="Satake H."/>
        </authorList>
    </citation>
    <scope>NUCLEOTIDE SEQUENCE</scope>
</reference>
<sequence length="244" mass="27199">MSSPHKPLPKPSRVAKMSVRPVWRKKLNYCNTSNEVDVNLPTPMPKPQSPLKESSQENPPTTFSNHDSLQPHSLPLGDSCDTNVGQAFIPPQSVNQTQLTQPSFPHLLINPHVASVLHAQTPPSPHGDNQTQPPLPPSPSREMLINDINQLQDLSNLLAMHLSQRNTPSSPYSPNLPHTLNLNQVEHHVGYFPCCIFNQKQFLTLSEDLNWIEFLLTRPQPPPQVQRDYPPTTTSAPNSPPTTN</sequence>
<feature type="region of interest" description="Disordered" evidence="1">
    <location>
        <begin position="32"/>
        <end position="88"/>
    </location>
</feature>
<evidence type="ECO:0000313" key="3">
    <source>
        <dbReference type="Proteomes" id="UP001151760"/>
    </source>
</evidence>
<gene>
    <name evidence="2" type="ORF">Tco_0923429</name>
</gene>
<proteinExistence type="predicted"/>
<feature type="region of interest" description="Disordered" evidence="1">
    <location>
        <begin position="220"/>
        <end position="244"/>
    </location>
</feature>
<feature type="compositionally biased region" description="Polar residues" evidence="1">
    <location>
        <begin position="51"/>
        <end position="71"/>
    </location>
</feature>
<dbReference type="EMBL" id="BQNB010014841">
    <property type="protein sequence ID" value="GJT33010.1"/>
    <property type="molecule type" value="Genomic_DNA"/>
</dbReference>
<evidence type="ECO:0000313" key="2">
    <source>
        <dbReference type="EMBL" id="GJT33010.1"/>
    </source>
</evidence>